<keyword evidence="2" id="KW-1185">Reference proteome</keyword>
<comment type="caution">
    <text evidence="1">The sequence shown here is derived from an EMBL/GenBank/DDBJ whole genome shotgun (WGS) entry which is preliminary data.</text>
</comment>
<reference evidence="1" key="1">
    <citation type="submission" date="2021-05" db="EMBL/GenBank/DDBJ databases">
        <authorList>
            <person name="Pan Q."/>
            <person name="Jouanno E."/>
            <person name="Zahm M."/>
            <person name="Klopp C."/>
            <person name="Cabau C."/>
            <person name="Louis A."/>
            <person name="Berthelot C."/>
            <person name="Parey E."/>
            <person name="Roest Crollius H."/>
            <person name="Montfort J."/>
            <person name="Robinson-Rechavi M."/>
            <person name="Bouchez O."/>
            <person name="Lampietro C."/>
            <person name="Lopez Roques C."/>
            <person name="Donnadieu C."/>
            <person name="Postlethwait J."/>
            <person name="Bobe J."/>
            <person name="Dillon D."/>
            <person name="Chandos A."/>
            <person name="von Hippel F."/>
            <person name="Guiguen Y."/>
        </authorList>
    </citation>
    <scope>NUCLEOTIDE SEQUENCE</scope>
    <source>
        <strain evidence="1">YG-Jan2019</strain>
    </source>
</reference>
<proteinExistence type="predicted"/>
<organism evidence="1 2">
    <name type="scientific">Dallia pectoralis</name>
    <name type="common">Alaska blackfish</name>
    <dbReference type="NCBI Taxonomy" id="75939"/>
    <lineage>
        <taxon>Eukaryota</taxon>
        <taxon>Metazoa</taxon>
        <taxon>Chordata</taxon>
        <taxon>Craniata</taxon>
        <taxon>Vertebrata</taxon>
        <taxon>Euteleostomi</taxon>
        <taxon>Actinopterygii</taxon>
        <taxon>Neopterygii</taxon>
        <taxon>Teleostei</taxon>
        <taxon>Protacanthopterygii</taxon>
        <taxon>Esociformes</taxon>
        <taxon>Umbridae</taxon>
        <taxon>Dallia</taxon>
    </lineage>
</organism>
<dbReference type="EMBL" id="CM055734">
    <property type="protein sequence ID" value="KAJ8009759.1"/>
    <property type="molecule type" value="Genomic_DNA"/>
</dbReference>
<gene>
    <name evidence="1" type="ORF">DPEC_G00094860</name>
</gene>
<sequence length="242" mass="26975">METVVLDTDSEDEISGSSMMLSGNSVRNEPVKGTVIILSDEEEEEEEVEIKNTLPKNVTQLPQNLLGSQDSGCKRRLSACESSQGGEASNCVKKPAVQEDSVTDDSENEGSEPSWRSQENMVRKLQDKFPHLVKEELREVLLKHDWQLEDTLEALRMFSEEVETPSQVDIPASSSASSAPKPQRVRRRQTLPVAAHHHLTGQSMGPGSTSMNRLTNKRRWIPERAPALRTCPVMTWSLSPRA</sequence>
<accession>A0ACC2H1B6</accession>
<evidence type="ECO:0000313" key="2">
    <source>
        <dbReference type="Proteomes" id="UP001157502"/>
    </source>
</evidence>
<name>A0ACC2H1B6_DALPE</name>
<dbReference type="Proteomes" id="UP001157502">
    <property type="component" value="Chromosome 7"/>
</dbReference>
<protein>
    <submittedName>
        <fullName evidence="1">Uncharacterized protein</fullName>
    </submittedName>
</protein>
<evidence type="ECO:0000313" key="1">
    <source>
        <dbReference type="EMBL" id="KAJ8009759.1"/>
    </source>
</evidence>